<dbReference type="InterPro" id="IPR003594">
    <property type="entry name" value="HATPase_dom"/>
</dbReference>
<dbReference type="Pfam" id="PF07730">
    <property type="entry name" value="HisKA_3"/>
    <property type="match status" value="1"/>
</dbReference>
<dbReference type="SUPFAM" id="SSF63829">
    <property type="entry name" value="Calcium-dependent phosphotriesterase"/>
    <property type="match status" value="2"/>
</dbReference>
<keyword evidence="2" id="KW-0175">Coiled coil</keyword>
<proteinExistence type="predicted"/>
<keyword evidence="3" id="KW-0472">Membrane</keyword>
<evidence type="ECO:0000313" key="6">
    <source>
        <dbReference type="Proteomes" id="UP000009309"/>
    </source>
</evidence>
<dbReference type="PANTHER" id="PTHR43547">
    <property type="entry name" value="TWO-COMPONENT HISTIDINE KINASE"/>
    <property type="match status" value="1"/>
</dbReference>
<dbReference type="GO" id="GO:0000155">
    <property type="term" value="F:phosphorelay sensor kinase activity"/>
    <property type="evidence" value="ECO:0007669"/>
    <property type="project" value="InterPro"/>
</dbReference>
<dbReference type="SUPFAM" id="SSF55874">
    <property type="entry name" value="ATPase domain of HSP90 chaperone/DNA topoisomerase II/histidine kinase"/>
    <property type="match status" value="1"/>
</dbReference>
<dbReference type="Gene3D" id="1.20.5.1930">
    <property type="match status" value="1"/>
</dbReference>
<dbReference type="InterPro" id="IPR015943">
    <property type="entry name" value="WD40/YVTN_repeat-like_dom_sf"/>
</dbReference>
<keyword evidence="1" id="KW-0597">Phosphoprotein</keyword>
<dbReference type="InterPro" id="IPR013783">
    <property type="entry name" value="Ig-like_fold"/>
</dbReference>
<dbReference type="STRING" id="1185876.BN8_04378"/>
<reference evidence="5 6" key="1">
    <citation type="journal article" date="2012" name="J. Bacteriol.">
        <title>Genome Sequence of the Filamentous Bacterium Fibrisoma limi BUZ 3T.</title>
        <authorList>
            <person name="Filippini M."/>
            <person name="Qi W."/>
            <person name="Jaenicke S."/>
            <person name="Goesmann A."/>
            <person name="Smits T.H."/>
            <person name="Bagheri H.C."/>
        </authorList>
    </citation>
    <scope>NUCLEOTIDE SEQUENCE [LARGE SCALE GENOMIC DNA]</scope>
    <source>
        <strain evidence="6">BUZ 3T</strain>
    </source>
</reference>
<dbReference type="EC" id="2.7.13.3" evidence="5"/>
<dbReference type="Gene3D" id="2.60.40.10">
    <property type="entry name" value="Immunoglobulins"/>
    <property type="match status" value="1"/>
</dbReference>
<keyword evidence="6" id="KW-1185">Reference proteome</keyword>
<name>I2GML2_9BACT</name>
<dbReference type="AlphaFoldDB" id="I2GML2"/>
<dbReference type="PANTHER" id="PTHR43547:SF2">
    <property type="entry name" value="HYBRID SIGNAL TRANSDUCTION HISTIDINE KINASE C"/>
    <property type="match status" value="1"/>
</dbReference>
<dbReference type="GO" id="GO:0046983">
    <property type="term" value="F:protein dimerization activity"/>
    <property type="evidence" value="ECO:0007669"/>
    <property type="project" value="InterPro"/>
</dbReference>
<protein>
    <submittedName>
        <fullName evidence="5">Histidine kinase</fullName>
        <ecNumber evidence="5">2.7.13.3</ecNumber>
    </submittedName>
</protein>
<dbReference type="eggNOG" id="COG4585">
    <property type="taxonomic scope" value="Bacteria"/>
</dbReference>
<evidence type="ECO:0000313" key="5">
    <source>
        <dbReference type="EMBL" id="CCH55140.1"/>
    </source>
</evidence>
<evidence type="ECO:0000259" key="4">
    <source>
        <dbReference type="PROSITE" id="PS50109"/>
    </source>
</evidence>
<feature type="transmembrane region" description="Helical" evidence="3">
    <location>
        <begin position="814"/>
        <end position="834"/>
    </location>
</feature>
<dbReference type="Gene3D" id="3.30.565.10">
    <property type="entry name" value="Histidine kinase-like ATPase, C-terminal domain"/>
    <property type="match status" value="1"/>
</dbReference>
<dbReference type="Gene3D" id="2.130.10.10">
    <property type="entry name" value="YVTN repeat-like/Quinoprotein amine dehydrogenase"/>
    <property type="match status" value="3"/>
</dbReference>
<dbReference type="FunFam" id="2.60.40.10:FF:000791">
    <property type="entry name" value="Two-component system sensor histidine kinase/response regulator"/>
    <property type="match status" value="1"/>
</dbReference>
<sequence length="1044" mass="118514">MIPFPYLMIRTWWIALWLLLVVAASGKAQPTQLRFEHLTVNQGLSNHLIYAMLQDSYGYLWFATDNGLYKYDGYTLVTYKKIPGDTTSLAGNSLPQLMEDRDGNLWIGMMGQGMCKFDRRTETFTCYPPTPLTLRQGSINSLCEDQEGFIWVTNGQAELRRFDKKTGTYSRINYASLLSEPSAEGKPITPIINTIYRDKTGYIWLCSDRGLYRMQVRTNGQGKPPQVSFTTYRHDSTKPGSLSHDKVWEAYEDRAGTLWVSTENGINRFDRKRETFTIFPYRQPPPQVNKASINRHFRHFAEDQQGNLWLGCASEGLFRFDTKRMQFDRIRHNPVDRSGLSSDCVLSLLVDRSGLLWVGTYGKGIDIVNLTEPFQHYEPLPYDTRSLHNEFVQTILEDRSGTVWIGTGFALNRLDQRTGQFVQYRHSPIDPTSLPNWNVEAMLEDREGNLWVASGGELALFDPKAGTFTCLSRQTKRYPGLSGQAAILTLYEDRQGLLWLGTTYGLKSFNPKTGQVVYYAPQQKNGISDAHATSILEDDRGNLWIGTGSVALNRLDRKTGRFTYYRPDRHKPGSITSDGVPCITQDSKGNLWFGTLGGGLCRFDYRTETFQAFTQANGLADNTIFSITEDNQGNLWLATTKGLSRFSANRTTFSNYDVNDGLQSNGFRHAHCKAKDGTLYFGGNNGFTVFNPRQLTINRHVPPLAITQIKLFDTPLTGKTGTDTIELTYDQNFLSFEFAAMDYTNPAKNQYAYKLDGLEPDWVHSGSRRYVSYTNLASGTYVFRVRGSNNDGVWNDKGVALQVIIHPPWWQTTWFRLLAGLCFVLLAIASVRLYTRARLRRQRTNLKRVLQAQEEERQRLAADLHDDLGATLSVIKGQLQTLHRTHEGLEGPIQLMKKAIIDLRHISHHLMPPEFVRLGLVEAIREIVRRAEAGSDIRFLFISFGQERRLDHETELTIYRIAVELINNAIKHAGATQITIQLIFYPQYVSLLVEDDGRGYAITAQNEQFGIGLRNIRSRVAYLKSKLAVDSGEAGTTITLEVPY</sequence>
<dbReference type="InterPro" id="IPR011712">
    <property type="entry name" value="Sig_transdc_His_kin_sub3_dim/P"/>
</dbReference>
<dbReference type="InterPro" id="IPR011123">
    <property type="entry name" value="Y_Y_Y"/>
</dbReference>
<dbReference type="SMART" id="SM00387">
    <property type="entry name" value="HATPase_c"/>
    <property type="match status" value="1"/>
</dbReference>
<dbReference type="GO" id="GO:0016020">
    <property type="term" value="C:membrane"/>
    <property type="evidence" value="ECO:0007669"/>
    <property type="project" value="InterPro"/>
</dbReference>
<dbReference type="CDD" id="cd16917">
    <property type="entry name" value="HATPase_UhpB-NarQ-NarX-like"/>
    <property type="match status" value="1"/>
</dbReference>
<dbReference type="InterPro" id="IPR013658">
    <property type="entry name" value="SGL"/>
</dbReference>
<keyword evidence="5" id="KW-0808">Transferase</keyword>
<dbReference type="EMBL" id="CAIT01000009">
    <property type="protein sequence ID" value="CCH55140.1"/>
    <property type="molecule type" value="Genomic_DNA"/>
</dbReference>
<dbReference type="Pfam" id="PF07495">
    <property type="entry name" value="Y_Y_Y"/>
    <property type="match status" value="1"/>
</dbReference>
<evidence type="ECO:0000256" key="2">
    <source>
        <dbReference type="SAM" id="Coils"/>
    </source>
</evidence>
<dbReference type="Pfam" id="PF08450">
    <property type="entry name" value="SGL"/>
    <property type="match status" value="1"/>
</dbReference>
<dbReference type="PROSITE" id="PS50109">
    <property type="entry name" value="HIS_KIN"/>
    <property type="match status" value="1"/>
</dbReference>
<keyword evidence="3" id="KW-1133">Transmembrane helix</keyword>
<dbReference type="Pfam" id="PF07494">
    <property type="entry name" value="Reg_prop"/>
    <property type="match status" value="4"/>
</dbReference>
<dbReference type="eggNOG" id="COG3292">
    <property type="taxonomic scope" value="Bacteria"/>
</dbReference>
<organism evidence="5 6">
    <name type="scientific">Fibrisoma limi BUZ 3</name>
    <dbReference type="NCBI Taxonomy" id="1185876"/>
    <lineage>
        <taxon>Bacteria</taxon>
        <taxon>Pseudomonadati</taxon>
        <taxon>Bacteroidota</taxon>
        <taxon>Cytophagia</taxon>
        <taxon>Cytophagales</taxon>
        <taxon>Spirosomataceae</taxon>
        <taxon>Fibrisoma</taxon>
    </lineage>
</organism>
<dbReference type="InterPro" id="IPR005467">
    <property type="entry name" value="His_kinase_dom"/>
</dbReference>
<dbReference type="Pfam" id="PF02518">
    <property type="entry name" value="HATPase_c"/>
    <property type="match status" value="1"/>
</dbReference>
<dbReference type="OrthoDB" id="9778366at2"/>
<dbReference type="Proteomes" id="UP000009309">
    <property type="component" value="Unassembled WGS sequence"/>
</dbReference>
<gene>
    <name evidence="5" type="ORF">BN8_04378</name>
</gene>
<keyword evidence="3" id="KW-0812">Transmembrane</keyword>
<feature type="domain" description="Histidine kinase" evidence="4">
    <location>
        <begin position="863"/>
        <end position="1044"/>
    </location>
</feature>
<evidence type="ECO:0000256" key="1">
    <source>
        <dbReference type="ARBA" id="ARBA00022553"/>
    </source>
</evidence>
<keyword evidence="5" id="KW-0418">Kinase</keyword>
<dbReference type="InterPro" id="IPR036890">
    <property type="entry name" value="HATPase_C_sf"/>
</dbReference>
<accession>I2GML2</accession>
<dbReference type="InterPro" id="IPR011110">
    <property type="entry name" value="Reg_prop"/>
</dbReference>
<comment type="caution">
    <text evidence="5">The sequence shown here is derived from an EMBL/GenBank/DDBJ whole genome shotgun (WGS) entry which is preliminary data.</text>
</comment>
<feature type="coiled-coil region" evidence="2">
    <location>
        <begin position="836"/>
        <end position="863"/>
    </location>
</feature>
<evidence type="ECO:0000256" key="3">
    <source>
        <dbReference type="SAM" id="Phobius"/>
    </source>
</evidence>